<dbReference type="PANTHER" id="PTHR21450">
    <property type="entry name" value="PROTEIN ALTERED PHOSPHATE STARVATION RESPONSE 1"/>
    <property type="match status" value="1"/>
</dbReference>
<dbReference type="AlphaFoldDB" id="A0AAP0NHR5"/>
<sequence>MGCGGSKVDDFRLVTLCKERKEFIKAASEHRYALAAAHVSYFQSLKVVGDALRKFVDEELSNWGRFFAFGFAGSDIAIGRREGGEEEEDEERRRQ</sequence>
<comment type="caution">
    <text evidence="2">The sequence shown here is derived from an EMBL/GenBank/DDBJ whole genome shotgun (WGS) entry which is preliminary data.</text>
</comment>
<dbReference type="Proteomes" id="UP001415857">
    <property type="component" value="Unassembled WGS sequence"/>
</dbReference>
<dbReference type="EMBL" id="JBBPBK010000014">
    <property type="protein sequence ID" value="KAK9271234.1"/>
    <property type="molecule type" value="Genomic_DNA"/>
</dbReference>
<feature type="domain" description="DUF630" evidence="1">
    <location>
        <begin position="1"/>
        <end position="59"/>
    </location>
</feature>
<protein>
    <recommendedName>
        <fullName evidence="1">DUF630 domain-containing protein</fullName>
    </recommendedName>
</protein>
<evidence type="ECO:0000313" key="2">
    <source>
        <dbReference type="EMBL" id="KAK9271234.1"/>
    </source>
</evidence>
<name>A0AAP0NHR5_LIQFO</name>
<evidence type="ECO:0000259" key="1">
    <source>
        <dbReference type="Pfam" id="PF04783"/>
    </source>
</evidence>
<proteinExistence type="predicted"/>
<organism evidence="2 3">
    <name type="scientific">Liquidambar formosana</name>
    <name type="common">Formosan gum</name>
    <dbReference type="NCBI Taxonomy" id="63359"/>
    <lineage>
        <taxon>Eukaryota</taxon>
        <taxon>Viridiplantae</taxon>
        <taxon>Streptophyta</taxon>
        <taxon>Embryophyta</taxon>
        <taxon>Tracheophyta</taxon>
        <taxon>Spermatophyta</taxon>
        <taxon>Magnoliopsida</taxon>
        <taxon>eudicotyledons</taxon>
        <taxon>Gunneridae</taxon>
        <taxon>Pentapetalae</taxon>
        <taxon>Saxifragales</taxon>
        <taxon>Altingiaceae</taxon>
        <taxon>Liquidambar</taxon>
    </lineage>
</organism>
<dbReference type="Pfam" id="PF04783">
    <property type="entry name" value="DUF630"/>
    <property type="match status" value="1"/>
</dbReference>
<gene>
    <name evidence="2" type="ORF">L1049_026824</name>
</gene>
<evidence type="ECO:0000313" key="3">
    <source>
        <dbReference type="Proteomes" id="UP001415857"/>
    </source>
</evidence>
<dbReference type="PANTHER" id="PTHR21450:SF2">
    <property type="entry name" value="FAMILY PROTEIN, PUTATIVE (DUF630 AND DUF632)-RELATED"/>
    <property type="match status" value="1"/>
</dbReference>
<accession>A0AAP0NHR5</accession>
<keyword evidence="3" id="KW-1185">Reference proteome</keyword>
<dbReference type="InterPro" id="IPR006868">
    <property type="entry name" value="DUF630"/>
</dbReference>
<reference evidence="2 3" key="1">
    <citation type="journal article" date="2024" name="Plant J.">
        <title>Genome sequences and population genomics reveal climatic adaptation and genomic divergence between two closely related sweetgum species.</title>
        <authorList>
            <person name="Xu W.Q."/>
            <person name="Ren C.Q."/>
            <person name="Zhang X.Y."/>
            <person name="Comes H.P."/>
            <person name="Liu X.H."/>
            <person name="Li Y.G."/>
            <person name="Kettle C.J."/>
            <person name="Jalonen R."/>
            <person name="Gaisberger H."/>
            <person name="Ma Y.Z."/>
            <person name="Qiu Y.X."/>
        </authorList>
    </citation>
    <scope>NUCLEOTIDE SEQUENCE [LARGE SCALE GENOMIC DNA]</scope>
    <source>
        <strain evidence="2">Hangzhou</strain>
    </source>
</reference>